<evidence type="ECO:0000313" key="1">
    <source>
        <dbReference type="EMBL" id="MBE0348868.1"/>
    </source>
</evidence>
<protein>
    <submittedName>
        <fullName evidence="1">Uncharacterized protein</fullName>
    </submittedName>
</protein>
<name>A0A8I0N0X0_9GAMM</name>
<dbReference type="EMBL" id="AQHF01000034">
    <property type="protein sequence ID" value="MBE0348868.1"/>
    <property type="molecule type" value="Genomic_DNA"/>
</dbReference>
<comment type="caution">
    <text evidence="1">The sequence shown here is derived from an EMBL/GenBank/DDBJ whole genome shotgun (WGS) entry which is preliminary data.</text>
</comment>
<proteinExistence type="predicted"/>
<reference evidence="1 2" key="1">
    <citation type="submission" date="2015-06" db="EMBL/GenBank/DDBJ databases">
        <title>Genome sequence of Pseudoalteromonas peptidolytica.</title>
        <authorList>
            <person name="Xie B.-B."/>
            <person name="Rong J.-C."/>
            <person name="Qin Q.-L."/>
            <person name="Zhang Y.-Z."/>
        </authorList>
    </citation>
    <scope>NUCLEOTIDE SEQUENCE [LARGE SCALE GENOMIC DNA]</scope>
    <source>
        <strain evidence="1 2">F12-50-A1</strain>
    </source>
</reference>
<accession>A0A8I0N0X0</accession>
<keyword evidence="2" id="KW-1185">Reference proteome</keyword>
<evidence type="ECO:0000313" key="2">
    <source>
        <dbReference type="Proteomes" id="UP000660708"/>
    </source>
</evidence>
<organism evidence="1 2">
    <name type="scientific">Pseudoalteromonas peptidolytica F12-50-A1</name>
    <dbReference type="NCBI Taxonomy" id="1315280"/>
    <lineage>
        <taxon>Bacteria</taxon>
        <taxon>Pseudomonadati</taxon>
        <taxon>Pseudomonadota</taxon>
        <taxon>Gammaproteobacteria</taxon>
        <taxon>Alteromonadales</taxon>
        <taxon>Pseudoalteromonadaceae</taxon>
        <taxon>Pseudoalteromonas</taxon>
    </lineage>
</organism>
<dbReference type="Proteomes" id="UP000660708">
    <property type="component" value="Unassembled WGS sequence"/>
</dbReference>
<sequence length="40" mass="4589">MAYSASSLHCINAGITYIKTTEKKMSYFYLFWEGDNDSMA</sequence>
<gene>
    <name evidence="1" type="ORF">PPEP_b0721</name>
</gene>
<dbReference type="AlphaFoldDB" id="A0A8I0N0X0"/>